<dbReference type="InterPro" id="IPR009072">
    <property type="entry name" value="Histone-fold"/>
</dbReference>
<evidence type="ECO:0000256" key="1">
    <source>
        <dbReference type="ARBA" id="ARBA00002001"/>
    </source>
</evidence>
<dbReference type="GO" id="GO:0000786">
    <property type="term" value="C:nucleosome"/>
    <property type="evidence" value="ECO:0007669"/>
    <property type="project" value="UniProtKB-KW"/>
</dbReference>
<evidence type="ECO:0000256" key="5">
    <source>
        <dbReference type="ARBA" id="ARBA00011538"/>
    </source>
</evidence>
<keyword evidence="16" id="KW-1185">Reference proteome</keyword>
<comment type="subcellular location">
    <subcellularLocation>
        <location evidence="3">Chromosome</location>
    </subcellularLocation>
    <subcellularLocation>
        <location evidence="2 12">Nucleus</location>
    </subcellularLocation>
</comment>
<comment type="similarity">
    <text evidence="4 12">Belongs to the histone H2B family.</text>
</comment>
<dbReference type="GO" id="GO:0046982">
    <property type="term" value="F:protein heterodimerization activity"/>
    <property type="evidence" value="ECO:0007669"/>
    <property type="project" value="InterPro"/>
</dbReference>
<evidence type="ECO:0000256" key="2">
    <source>
        <dbReference type="ARBA" id="ARBA00004123"/>
    </source>
</evidence>
<dbReference type="PROSITE" id="PS00357">
    <property type="entry name" value="HISTONE_H2B"/>
    <property type="match status" value="1"/>
</dbReference>
<keyword evidence="9 12" id="KW-0238">DNA-binding</keyword>
<comment type="subunit">
    <text evidence="5 12">The nucleosome is a histone octamer containing two molecules each of H2A, H2B, H3 and H4 assembled in one H3-H4 heterotetramer and two H2A-H2B heterodimers. The octamer wraps approximately 147 bp of DNA.</text>
</comment>
<evidence type="ECO:0000256" key="10">
    <source>
        <dbReference type="ARBA" id="ARBA00023242"/>
    </source>
</evidence>
<sequence>MPPQVSSKGAKKAGKAKAARTGDKKRRRNRKESYAIYIYKILSQVHPDTGVSSSAMSIMDSFMNDIFTKFAGEASKLSQYSKKPTMTSREVQTAVRLVLTGELSKHAVTEGRKAVNKYTSSK</sequence>
<accession>A0A7J7JCJ5</accession>
<dbReference type="PANTHER" id="PTHR23428">
    <property type="entry name" value="HISTONE H2B"/>
    <property type="match status" value="1"/>
</dbReference>
<dbReference type="PRINTS" id="PR00621">
    <property type="entry name" value="HISTONEH2B"/>
</dbReference>
<comment type="function">
    <text evidence="1">Core component of nucleosome. Nucleosomes wrap and compact DNA into chromatin, limiting DNA accessibility to the cellular machineries which require DNA as a template. Histones thereby play a central role in transcription regulation, DNA repair, DNA replication and chromosomal stability. DNA accessibility is regulated via a complex set of post-translational modifications of histones, also called histone code, and nucleosome remodeling.</text>
</comment>
<feature type="domain" description="Core Histone H2A/H2B/H3" evidence="14">
    <location>
        <begin position="16"/>
        <end position="97"/>
    </location>
</feature>
<dbReference type="Gene3D" id="1.10.20.10">
    <property type="entry name" value="Histone, subunit A"/>
    <property type="match status" value="1"/>
</dbReference>
<evidence type="ECO:0000259" key="14">
    <source>
        <dbReference type="Pfam" id="PF00125"/>
    </source>
</evidence>
<dbReference type="OrthoDB" id="6256412at2759"/>
<dbReference type="SMART" id="SM00427">
    <property type="entry name" value="H2B"/>
    <property type="match status" value="1"/>
</dbReference>
<feature type="region of interest" description="Disordered" evidence="13">
    <location>
        <begin position="1"/>
        <end position="29"/>
    </location>
</feature>
<evidence type="ECO:0000256" key="6">
    <source>
        <dbReference type="ARBA" id="ARBA00022454"/>
    </source>
</evidence>
<evidence type="ECO:0000256" key="9">
    <source>
        <dbReference type="ARBA" id="ARBA00023125"/>
    </source>
</evidence>
<dbReference type="InterPro" id="IPR055333">
    <property type="entry name" value="HISTONE_H2B_site"/>
</dbReference>
<keyword evidence="11 12" id="KW-0544">Nucleosome core</keyword>
<keyword evidence="10 12" id="KW-0539">Nucleus</keyword>
<gene>
    <name evidence="15" type="ORF">EB796_017907</name>
</gene>
<protein>
    <recommendedName>
        <fullName evidence="12">Histone H2B</fullName>
    </recommendedName>
</protein>
<evidence type="ECO:0000256" key="8">
    <source>
        <dbReference type="ARBA" id="ARBA00022843"/>
    </source>
</evidence>
<dbReference type="Proteomes" id="UP000593567">
    <property type="component" value="Unassembled WGS sequence"/>
</dbReference>
<reference evidence="15" key="1">
    <citation type="submission" date="2020-06" db="EMBL/GenBank/DDBJ databases">
        <title>Draft genome of Bugula neritina, a colonial animal packing powerful symbionts and potential medicines.</title>
        <authorList>
            <person name="Rayko M."/>
        </authorList>
    </citation>
    <scope>NUCLEOTIDE SEQUENCE [LARGE SCALE GENOMIC DNA]</scope>
    <source>
        <strain evidence="15">Kwan_BN1</strain>
    </source>
</reference>
<dbReference type="GO" id="GO:0005634">
    <property type="term" value="C:nucleus"/>
    <property type="evidence" value="ECO:0007669"/>
    <property type="project" value="UniProtKB-SubCell"/>
</dbReference>
<comment type="caution">
    <text evidence="15">The sequence shown here is derived from an EMBL/GenBank/DDBJ whole genome shotgun (WGS) entry which is preliminary data.</text>
</comment>
<dbReference type="GO" id="GO:0003677">
    <property type="term" value="F:DNA binding"/>
    <property type="evidence" value="ECO:0007669"/>
    <property type="project" value="UniProtKB-KW"/>
</dbReference>
<dbReference type="FunFam" id="1.10.20.10:FF:000016">
    <property type="entry name" value="Histone H2B"/>
    <property type="match status" value="1"/>
</dbReference>
<proteinExistence type="inferred from homology"/>
<evidence type="ECO:0000313" key="15">
    <source>
        <dbReference type="EMBL" id="KAF6023805.1"/>
    </source>
</evidence>
<dbReference type="Pfam" id="PF00125">
    <property type="entry name" value="Histone"/>
    <property type="match status" value="1"/>
</dbReference>
<dbReference type="GO" id="GO:0030527">
    <property type="term" value="F:structural constituent of chromatin"/>
    <property type="evidence" value="ECO:0007669"/>
    <property type="project" value="InterPro"/>
</dbReference>
<keyword evidence="7" id="KW-1017">Isopeptide bond</keyword>
<dbReference type="InterPro" id="IPR007125">
    <property type="entry name" value="H2A/H2B/H3"/>
</dbReference>
<evidence type="ECO:0000256" key="4">
    <source>
        <dbReference type="ARBA" id="ARBA00006846"/>
    </source>
</evidence>
<dbReference type="InterPro" id="IPR000558">
    <property type="entry name" value="Histone_H2B"/>
</dbReference>
<dbReference type="AlphaFoldDB" id="A0A7J7JCJ5"/>
<evidence type="ECO:0000256" key="3">
    <source>
        <dbReference type="ARBA" id="ARBA00004286"/>
    </source>
</evidence>
<name>A0A7J7JCJ5_BUGNE</name>
<evidence type="ECO:0000256" key="11">
    <source>
        <dbReference type="ARBA" id="ARBA00023269"/>
    </source>
</evidence>
<keyword evidence="6 12" id="KW-0158">Chromosome</keyword>
<keyword evidence="8" id="KW-0832">Ubl conjugation</keyword>
<dbReference type="EMBL" id="VXIV02002663">
    <property type="protein sequence ID" value="KAF6023805.1"/>
    <property type="molecule type" value="Genomic_DNA"/>
</dbReference>
<organism evidence="15 16">
    <name type="scientific">Bugula neritina</name>
    <name type="common">Brown bryozoan</name>
    <name type="synonym">Sertularia neritina</name>
    <dbReference type="NCBI Taxonomy" id="10212"/>
    <lineage>
        <taxon>Eukaryota</taxon>
        <taxon>Metazoa</taxon>
        <taxon>Spiralia</taxon>
        <taxon>Lophotrochozoa</taxon>
        <taxon>Bryozoa</taxon>
        <taxon>Gymnolaemata</taxon>
        <taxon>Cheilostomatida</taxon>
        <taxon>Flustrina</taxon>
        <taxon>Buguloidea</taxon>
        <taxon>Bugulidae</taxon>
        <taxon>Bugula</taxon>
    </lineage>
</organism>
<evidence type="ECO:0000313" key="16">
    <source>
        <dbReference type="Proteomes" id="UP000593567"/>
    </source>
</evidence>
<evidence type="ECO:0000256" key="12">
    <source>
        <dbReference type="RuleBase" id="RU000451"/>
    </source>
</evidence>
<dbReference type="CDD" id="cd22910">
    <property type="entry name" value="HFD_H2B"/>
    <property type="match status" value="1"/>
</dbReference>
<evidence type="ECO:0000256" key="7">
    <source>
        <dbReference type="ARBA" id="ARBA00022499"/>
    </source>
</evidence>
<dbReference type="SUPFAM" id="SSF47113">
    <property type="entry name" value="Histone-fold"/>
    <property type="match status" value="1"/>
</dbReference>
<evidence type="ECO:0000256" key="13">
    <source>
        <dbReference type="SAM" id="MobiDB-lite"/>
    </source>
</evidence>
<feature type="compositionally biased region" description="Basic residues" evidence="13">
    <location>
        <begin position="9"/>
        <end position="29"/>
    </location>
</feature>